<dbReference type="Proteomes" id="UP000236959">
    <property type="component" value="Unassembled WGS sequence"/>
</dbReference>
<proteinExistence type="predicted"/>
<reference evidence="1 2" key="1">
    <citation type="submission" date="2018-01" db="EMBL/GenBank/DDBJ databases">
        <title>Genomic Encyclopedia of Archaeal and Bacterial Type Strains, Phase II (KMG-II): from individual species to whole genera.</title>
        <authorList>
            <person name="Goeker M."/>
        </authorList>
    </citation>
    <scope>NUCLEOTIDE SEQUENCE [LARGE SCALE GENOMIC DNA]</scope>
    <source>
        <strain evidence="1 2">DSM 17023</strain>
    </source>
</reference>
<gene>
    <name evidence="1" type="ORF">CLV41_103330</name>
</gene>
<keyword evidence="2" id="KW-1185">Reference proteome</keyword>
<dbReference type="EMBL" id="PPCN01000003">
    <property type="protein sequence ID" value="POF32407.1"/>
    <property type="molecule type" value="Genomic_DNA"/>
</dbReference>
<evidence type="ECO:0000313" key="2">
    <source>
        <dbReference type="Proteomes" id="UP000236959"/>
    </source>
</evidence>
<dbReference type="RefSeq" id="WP_146048551.1">
    <property type="nucleotide sequence ID" value="NZ_PPCN01000003.1"/>
</dbReference>
<protein>
    <submittedName>
        <fullName evidence="1">Uncharacterized protein</fullName>
    </submittedName>
</protein>
<name>A0A2S3UXH0_9HYPH</name>
<accession>A0A2S3UXH0</accession>
<dbReference type="AlphaFoldDB" id="A0A2S3UXH0"/>
<sequence>MSLLTSIEADDPTVEALSKSDRRLAILCDCCGRFRYMNASRFSGDKKVSALSKTLTCGTCGSSDVNAIAVSRNPGNGYWPAECS</sequence>
<comment type="caution">
    <text evidence="1">The sequence shown here is derived from an EMBL/GenBank/DDBJ whole genome shotgun (WGS) entry which is preliminary data.</text>
</comment>
<dbReference type="OrthoDB" id="8453576at2"/>
<organism evidence="1 2">
    <name type="scientific">Roseibium marinum</name>
    <dbReference type="NCBI Taxonomy" id="281252"/>
    <lineage>
        <taxon>Bacteria</taxon>
        <taxon>Pseudomonadati</taxon>
        <taxon>Pseudomonadota</taxon>
        <taxon>Alphaproteobacteria</taxon>
        <taxon>Hyphomicrobiales</taxon>
        <taxon>Stappiaceae</taxon>
        <taxon>Roseibium</taxon>
    </lineage>
</organism>
<evidence type="ECO:0000313" key="1">
    <source>
        <dbReference type="EMBL" id="POF32407.1"/>
    </source>
</evidence>